<gene>
    <name evidence="1" type="ORF">APZ42_009951</name>
</gene>
<proteinExistence type="predicted"/>
<dbReference type="AlphaFoldDB" id="A0A162BPZ0"/>
<evidence type="ECO:0000313" key="2">
    <source>
        <dbReference type="Proteomes" id="UP000076858"/>
    </source>
</evidence>
<dbReference type="GO" id="GO:0032259">
    <property type="term" value="P:methylation"/>
    <property type="evidence" value="ECO:0007669"/>
    <property type="project" value="UniProtKB-KW"/>
</dbReference>
<keyword evidence="2" id="KW-1185">Reference proteome</keyword>
<dbReference type="EMBL" id="LRGB01026545">
    <property type="protein sequence ID" value="KZR95970.1"/>
    <property type="molecule type" value="Genomic_DNA"/>
</dbReference>
<sequence>TTKHSPFQLVYGRLPNRPDNNLFEWPVSRRKFIKRVEQLRKAARFNIIRRQDRTKMLCDARRKASKPYYQGDLVLVHRMLKKKD</sequence>
<feature type="non-terminal residue" evidence="1">
    <location>
        <position position="1"/>
    </location>
</feature>
<name>A0A162BPZ0_9CRUS</name>
<comment type="caution">
    <text evidence="1">The sequence shown here is derived from an EMBL/GenBank/DDBJ whole genome shotgun (WGS) entry which is preliminary data.</text>
</comment>
<accession>A0A162BPZ0</accession>
<organism evidence="1 2">
    <name type="scientific">Daphnia magna</name>
    <dbReference type="NCBI Taxonomy" id="35525"/>
    <lineage>
        <taxon>Eukaryota</taxon>
        <taxon>Metazoa</taxon>
        <taxon>Ecdysozoa</taxon>
        <taxon>Arthropoda</taxon>
        <taxon>Crustacea</taxon>
        <taxon>Branchiopoda</taxon>
        <taxon>Diplostraca</taxon>
        <taxon>Cladocera</taxon>
        <taxon>Anomopoda</taxon>
        <taxon>Daphniidae</taxon>
        <taxon>Daphnia</taxon>
    </lineage>
</organism>
<dbReference type="Proteomes" id="UP000076858">
    <property type="component" value="Unassembled WGS sequence"/>
</dbReference>
<evidence type="ECO:0000313" key="1">
    <source>
        <dbReference type="EMBL" id="KZR95970.1"/>
    </source>
</evidence>
<keyword evidence="1" id="KW-0489">Methyltransferase</keyword>
<dbReference type="GO" id="GO:0008168">
    <property type="term" value="F:methyltransferase activity"/>
    <property type="evidence" value="ECO:0007669"/>
    <property type="project" value="UniProtKB-KW"/>
</dbReference>
<reference evidence="1 2" key="1">
    <citation type="submission" date="2016-03" db="EMBL/GenBank/DDBJ databases">
        <title>EvidentialGene: Evidence-directed Construction of Genes on Genomes.</title>
        <authorList>
            <person name="Gilbert D.G."/>
            <person name="Choi J.-H."/>
            <person name="Mockaitis K."/>
            <person name="Colbourne J."/>
            <person name="Pfrender M."/>
        </authorList>
    </citation>
    <scope>NUCLEOTIDE SEQUENCE [LARGE SCALE GENOMIC DNA]</scope>
    <source>
        <strain evidence="1 2">Xinb3</strain>
        <tissue evidence="1">Complete organism</tissue>
    </source>
</reference>
<keyword evidence="1" id="KW-0808">Transferase</keyword>
<protein>
    <submittedName>
        <fullName evidence="1">Putative Histone-lysine N-methyltransferase NSD2</fullName>
    </submittedName>
</protein>